<feature type="transmembrane region" description="Helical" evidence="7">
    <location>
        <begin position="19"/>
        <end position="42"/>
    </location>
</feature>
<dbReference type="InterPro" id="IPR004358">
    <property type="entry name" value="Sig_transdc_His_kin-like_C"/>
</dbReference>
<evidence type="ECO:0000259" key="9">
    <source>
        <dbReference type="PROSITE" id="PS50112"/>
    </source>
</evidence>
<evidence type="ECO:0000313" key="11">
    <source>
        <dbReference type="Proteomes" id="UP001281203"/>
    </source>
</evidence>
<keyword evidence="3" id="KW-0808">Transferase</keyword>
<dbReference type="PANTHER" id="PTHR42878">
    <property type="entry name" value="TWO-COMPONENT HISTIDINE KINASE"/>
    <property type="match status" value="1"/>
</dbReference>
<evidence type="ECO:0000256" key="2">
    <source>
        <dbReference type="ARBA" id="ARBA00012438"/>
    </source>
</evidence>
<evidence type="ECO:0000259" key="8">
    <source>
        <dbReference type="PROSITE" id="PS50109"/>
    </source>
</evidence>
<dbReference type="Gene3D" id="3.30.450.20">
    <property type="entry name" value="PAS domain"/>
    <property type="match status" value="1"/>
</dbReference>
<dbReference type="InterPro" id="IPR050351">
    <property type="entry name" value="BphY/WalK/GraS-like"/>
</dbReference>
<organism evidence="10 11">
    <name type="scientific">Methanoculleus caldifontis</name>
    <dbReference type="NCBI Taxonomy" id="2651577"/>
    <lineage>
        <taxon>Archaea</taxon>
        <taxon>Methanobacteriati</taxon>
        <taxon>Methanobacteriota</taxon>
        <taxon>Stenosarchaea group</taxon>
        <taxon>Methanomicrobia</taxon>
        <taxon>Methanomicrobiales</taxon>
        <taxon>Methanomicrobiaceae</taxon>
        <taxon>Methanoculleus</taxon>
    </lineage>
</organism>
<dbReference type="SMART" id="SM00091">
    <property type="entry name" value="PAS"/>
    <property type="match status" value="1"/>
</dbReference>
<dbReference type="CDD" id="cd00130">
    <property type="entry name" value="PAS"/>
    <property type="match status" value="1"/>
</dbReference>
<evidence type="ECO:0000313" key="10">
    <source>
        <dbReference type="EMBL" id="MDV2481845.1"/>
    </source>
</evidence>
<evidence type="ECO:0000256" key="7">
    <source>
        <dbReference type="SAM" id="Phobius"/>
    </source>
</evidence>
<evidence type="ECO:0000256" key="1">
    <source>
        <dbReference type="ARBA" id="ARBA00000085"/>
    </source>
</evidence>
<dbReference type="RefSeq" id="WP_317064863.1">
    <property type="nucleotide sequence ID" value="NZ_WBKO01000001.1"/>
</dbReference>
<dbReference type="InterPro" id="IPR003594">
    <property type="entry name" value="HATPase_dom"/>
</dbReference>
<dbReference type="Gene3D" id="1.10.287.130">
    <property type="match status" value="1"/>
</dbReference>
<dbReference type="SUPFAM" id="SSF55874">
    <property type="entry name" value="ATPase domain of HSP90 chaperone/DNA topoisomerase II/histidine kinase"/>
    <property type="match status" value="1"/>
</dbReference>
<dbReference type="PRINTS" id="PR00344">
    <property type="entry name" value="BCTRLSENSOR"/>
</dbReference>
<dbReference type="NCBIfam" id="TIGR00229">
    <property type="entry name" value="sensory_box"/>
    <property type="match status" value="1"/>
</dbReference>
<reference evidence="10 11" key="1">
    <citation type="submission" date="2019-10" db="EMBL/GenBank/DDBJ databases">
        <title>Isolation and characterization of Methanoculleus sp. Wushi-C6 from a hot spring well.</title>
        <authorList>
            <person name="Chen S.-C."/>
            <person name="Lan Z.-H."/>
            <person name="You Y.-T."/>
            <person name="Lai M.-C."/>
        </authorList>
    </citation>
    <scope>NUCLEOTIDE SEQUENCE [LARGE SCALE GENOMIC DNA]</scope>
    <source>
        <strain evidence="10 11">Wushi-C6</strain>
    </source>
</reference>
<feature type="coiled-coil region" evidence="6">
    <location>
        <begin position="392"/>
        <end position="419"/>
    </location>
</feature>
<keyword evidence="6" id="KW-0175">Coiled coil</keyword>
<feature type="transmembrane region" description="Helical" evidence="7">
    <location>
        <begin position="111"/>
        <end position="133"/>
    </location>
</feature>
<dbReference type="PROSITE" id="PS50109">
    <property type="entry name" value="HIS_KIN"/>
    <property type="match status" value="1"/>
</dbReference>
<keyword evidence="4" id="KW-0418">Kinase</keyword>
<sequence length="629" mass="67767">MAPVSSTDRRINWRPIQHLLAAVPVILLATVLIVQSAVNIPFDHVVSFQAELNILPNIGFIILAVLAAWVMMKTGRSQLVWMGSGVLVLGLAILLANAFGTPFSLNAGVQIQNLGALLAGALHLVGALIALFSTGLVRTGLRQRLIDLTAGYGGGITAVLLIVILARTEVLPEFFIVGEGGTPIRQVVISLAAALFAISALVVFMQYVRSRSPFLYMYGLALAFLSLGQIAYLMTVTRGDIMAWIGRAGQWGASIYLLIGLILVLHLSRSRQANVHQVLDSVFPPSGEGYRFLIEASPDAIIGLDTGGTVLVWNSAAESILGYSSGEAVGRPLEDLIGLRFSGEPEASPGGRRELLFRRRDGREVWLSISVAHGTVRGHPIATVNIIDITGRKQAEEALERRTEDLIRVNREVEAARGEANIYLDILTHDVRNANNVANLYADLLLGCLDGEAAGYAEKLYASIDRSNEILQNVATIRRASEEPGNLAPVDLDAAIREELGSFPDASIRYPGAHAEVLADGLLPTVFNNLIGNAVKFGGPDTEITVRVEEQSDGVLVSVEDTGPGVPDELKERLFSRFGRGMARESGQGLGLFIVRTLVERYGGRVWVEDRIPGHPGEGAVFRFTLVKA</sequence>
<evidence type="ECO:0000256" key="4">
    <source>
        <dbReference type="ARBA" id="ARBA00022777"/>
    </source>
</evidence>
<evidence type="ECO:0000256" key="5">
    <source>
        <dbReference type="ARBA" id="ARBA00023136"/>
    </source>
</evidence>
<proteinExistence type="predicted"/>
<dbReference type="Pfam" id="PF02518">
    <property type="entry name" value="HATPase_c"/>
    <property type="match status" value="1"/>
</dbReference>
<dbReference type="EC" id="2.7.13.3" evidence="2"/>
<evidence type="ECO:0000256" key="6">
    <source>
        <dbReference type="SAM" id="Coils"/>
    </source>
</evidence>
<keyword evidence="11" id="KW-1185">Reference proteome</keyword>
<feature type="domain" description="PAS" evidence="9">
    <location>
        <begin position="286"/>
        <end position="337"/>
    </location>
</feature>
<accession>A0ABU3X1C6</accession>
<dbReference type="Gene3D" id="3.30.565.10">
    <property type="entry name" value="Histidine kinase-like ATPase, C-terminal domain"/>
    <property type="match status" value="1"/>
</dbReference>
<dbReference type="Proteomes" id="UP001281203">
    <property type="component" value="Unassembled WGS sequence"/>
</dbReference>
<feature type="transmembrane region" description="Helical" evidence="7">
    <location>
        <begin position="54"/>
        <end position="72"/>
    </location>
</feature>
<dbReference type="CDD" id="cd00075">
    <property type="entry name" value="HATPase"/>
    <property type="match status" value="1"/>
</dbReference>
<feature type="transmembrane region" description="Helical" evidence="7">
    <location>
        <begin position="186"/>
        <end position="208"/>
    </location>
</feature>
<evidence type="ECO:0000256" key="3">
    <source>
        <dbReference type="ARBA" id="ARBA00022679"/>
    </source>
</evidence>
<comment type="caution">
    <text evidence="10">The sequence shown here is derived from an EMBL/GenBank/DDBJ whole genome shotgun (WGS) entry which is preliminary data.</text>
</comment>
<comment type="catalytic activity">
    <reaction evidence="1">
        <text>ATP + protein L-histidine = ADP + protein N-phospho-L-histidine.</text>
        <dbReference type="EC" id="2.7.13.3"/>
    </reaction>
</comment>
<keyword evidence="7" id="KW-1133">Transmembrane helix</keyword>
<keyword evidence="5 7" id="KW-0472">Membrane</keyword>
<gene>
    <name evidence="10" type="ORF">F8E02_07455</name>
</gene>
<feature type="transmembrane region" description="Helical" evidence="7">
    <location>
        <begin position="248"/>
        <end position="267"/>
    </location>
</feature>
<dbReference type="InterPro" id="IPR000014">
    <property type="entry name" value="PAS"/>
</dbReference>
<dbReference type="SMART" id="SM00387">
    <property type="entry name" value="HATPase_c"/>
    <property type="match status" value="1"/>
</dbReference>
<dbReference type="EMBL" id="WBKO01000001">
    <property type="protein sequence ID" value="MDV2481845.1"/>
    <property type="molecule type" value="Genomic_DNA"/>
</dbReference>
<feature type="transmembrane region" description="Helical" evidence="7">
    <location>
        <begin position="79"/>
        <end position="99"/>
    </location>
</feature>
<dbReference type="Pfam" id="PF00989">
    <property type="entry name" value="PAS"/>
    <property type="match status" value="1"/>
</dbReference>
<dbReference type="SUPFAM" id="SSF55785">
    <property type="entry name" value="PYP-like sensor domain (PAS domain)"/>
    <property type="match status" value="1"/>
</dbReference>
<dbReference type="InterPro" id="IPR005467">
    <property type="entry name" value="His_kinase_dom"/>
</dbReference>
<feature type="transmembrane region" description="Helical" evidence="7">
    <location>
        <begin position="145"/>
        <end position="166"/>
    </location>
</feature>
<dbReference type="InterPro" id="IPR013767">
    <property type="entry name" value="PAS_fold"/>
</dbReference>
<protein>
    <recommendedName>
        <fullName evidence="2">histidine kinase</fullName>
        <ecNumber evidence="2">2.7.13.3</ecNumber>
    </recommendedName>
</protein>
<dbReference type="InterPro" id="IPR035965">
    <property type="entry name" value="PAS-like_dom_sf"/>
</dbReference>
<feature type="domain" description="Histidine kinase" evidence="8">
    <location>
        <begin position="523"/>
        <end position="629"/>
    </location>
</feature>
<dbReference type="InterPro" id="IPR036890">
    <property type="entry name" value="HATPase_C_sf"/>
</dbReference>
<keyword evidence="7" id="KW-0812">Transmembrane</keyword>
<name>A0ABU3X1C6_9EURY</name>
<dbReference type="PANTHER" id="PTHR42878:SF15">
    <property type="entry name" value="BACTERIOPHYTOCHROME"/>
    <property type="match status" value="1"/>
</dbReference>
<feature type="transmembrane region" description="Helical" evidence="7">
    <location>
        <begin position="215"/>
        <end position="236"/>
    </location>
</feature>
<dbReference type="PROSITE" id="PS50112">
    <property type="entry name" value="PAS"/>
    <property type="match status" value="1"/>
</dbReference>